<sequence>MLEDAVEIGTRAYPRGAREAGRIHCRRAAARCGIIRAGAGNDRDAAAGDA</sequence>
<dbReference type="Proteomes" id="UP000061569">
    <property type="component" value="Chromosome"/>
</dbReference>
<evidence type="ECO:0000313" key="1">
    <source>
        <dbReference type="EMBL" id="ALN60682.1"/>
    </source>
</evidence>
<dbReference type="AlphaFoldDB" id="A0A0S2DQ85"/>
<dbReference type="KEGG" id="lez:GLE_5341"/>
<organism evidence="1 2">
    <name type="scientific">Lysobacter enzymogenes</name>
    <dbReference type="NCBI Taxonomy" id="69"/>
    <lineage>
        <taxon>Bacteria</taxon>
        <taxon>Pseudomonadati</taxon>
        <taxon>Pseudomonadota</taxon>
        <taxon>Gammaproteobacteria</taxon>
        <taxon>Lysobacterales</taxon>
        <taxon>Lysobacteraceae</taxon>
        <taxon>Lysobacter</taxon>
    </lineage>
</organism>
<protein>
    <submittedName>
        <fullName evidence="1">Uncharacterized protein</fullName>
    </submittedName>
</protein>
<proteinExistence type="predicted"/>
<accession>A0A0S2DQ85</accession>
<evidence type="ECO:0000313" key="2">
    <source>
        <dbReference type="Proteomes" id="UP000061569"/>
    </source>
</evidence>
<dbReference type="EMBL" id="CP013140">
    <property type="protein sequence ID" value="ALN60682.1"/>
    <property type="molecule type" value="Genomic_DNA"/>
</dbReference>
<gene>
    <name evidence="1" type="ORF">GLE_5341</name>
</gene>
<dbReference type="STRING" id="69.GLE_5341"/>
<name>A0A0S2DQ85_LYSEN</name>
<reference evidence="1 2" key="1">
    <citation type="submission" date="2015-11" db="EMBL/GenBank/DDBJ databases">
        <title>Genome sequences of Lysobacter enzymogenes strain C3 and Lysobacter antibioticus ATCC 29479.</title>
        <authorList>
            <person name="Kobayashi D.Y."/>
        </authorList>
    </citation>
    <scope>NUCLEOTIDE SEQUENCE [LARGE SCALE GENOMIC DNA]</scope>
    <source>
        <strain evidence="1 2">C3</strain>
    </source>
</reference>